<evidence type="ECO:0000313" key="2">
    <source>
        <dbReference type="Proteomes" id="UP001314170"/>
    </source>
</evidence>
<sequence>MEDDVLNLSRNGFSQDKIVIGNKELMLRLLDQVVGRGMFAFACVKYVSEWMIVGTTSTSIEYGESEYIDLNNVYNSIWIVTLVEIRTWLKIDLGLLGCWILSEDSYVSGDGSLVENRFGPSRELDSLDRAQG</sequence>
<gene>
    <name evidence="1" type="ORF">DCAF_LOCUS22636</name>
</gene>
<name>A0AAV1SI23_9ROSI</name>
<evidence type="ECO:0000313" key="1">
    <source>
        <dbReference type="EMBL" id="CAK7349913.1"/>
    </source>
</evidence>
<comment type="caution">
    <text evidence="1">The sequence shown here is derived from an EMBL/GenBank/DDBJ whole genome shotgun (WGS) entry which is preliminary data.</text>
</comment>
<dbReference type="AlphaFoldDB" id="A0AAV1SI23"/>
<organism evidence="1 2">
    <name type="scientific">Dovyalis caffra</name>
    <dbReference type="NCBI Taxonomy" id="77055"/>
    <lineage>
        <taxon>Eukaryota</taxon>
        <taxon>Viridiplantae</taxon>
        <taxon>Streptophyta</taxon>
        <taxon>Embryophyta</taxon>
        <taxon>Tracheophyta</taxon>
        <taxon>Spermatophyta</taxon>
        <taxon>Magnoliopsida</taxon>
        <taxon>eudicotyledons</taxon>
        <taxon>Gunneridae</taxon>
        <taxon>Pentapetalae</taxon>
        <taxon>rosids</taxon>
        <taxon>fabids</taxon>
        <taxon>Malpighiales</taxon>
        <taxon>Salicaceae</taxon>
        <taxon>Flacourtieae</taxon>
        <taxon>Dovyalis</taxon>
    </lineage>
</organism>
<accession>A0AAV1SI23</accession>
<protein>
    <submittedName>
        <fullName evidence="1">Uncharacterized protein</fullName>
    </submittedName>
</protein>
<reference evidence="1 2" key="1">
    <citation type="submission" date="2024-01" db="EMBL/GenBank/DDBJ databases">
        <authorList>
            <person name="Waweru B."/>
        </authorList>
    </citation>
    <scope>NUCLEOTIDE SEQUENCE [LARGE SCALE GENOMIC DNA]</scope>
</reference>
<keyword evidence="2" id="KW-1185">Reference proteome</keyword>
<dbReference type="Proteomes" id="UP001314170">
    <property type="component" value="Unassembled WGS sequence"/>
</dbReference>
<dbReference type="EMBL" id="CAWUPB010001178">
    <property type="protein sequence ID" value="CAK7349913.1"/>
    <property type="molecule type" value="Genomic_DNA"/>
</dbReference>
<proteinExistence type="predicted"/>